<dbReference type="CDD" id="cd04301">
    <property type="entry name" value="NAT_SF"/>
    <property type="match status" value="1"/>
</dbReference>
<organism evidence="2 3">
    <name type="scientific">Paraclostridium sordellii</name>
    <name type="common">Clostridium sordellii</name>
    <dbReference type="NCBI Taxonomy" id="1505"/>
    <lineage>
        <taxon>Bacteria</taxon>
        <taxon>Bacillati</taxon>
        <taxon>Bacillota</taxon>
        <taxon>Clostridia</taxon>
        <taxon>Peptostreptococcales</taxon>
        <taxon>Peptostreptococcaceae</taxon>
        <taxon>Paraclostridium</taxon>
    </lineage>
</organism>
<reference evidence="3" key="1">
    <citation type="submission" date="2015-01" db="EMBL/GenBank/DDBJ databases">
        <authorList>
            <person name="Aslett A.Martin."/>
            <person name="De Silva Nishadi"/>
        </authorList>
    </citation>
    <scope>NUCLEOTIDE SEQUENCE [LARGE SCALE GENOMIC DNA]</scope>
    <source>
        <strain evidence="3">UMC4404</strain>
    </source>
</reference>
<accession>A0A9P1P8A3</accession>
<dbReference type="Pfam" id="PF13302">
    <property type="entry name" value="Acetyltransf_3"/>
    <property type="match status" value="1"/>
</dbReference>
<protein>
    <submittedName>
        <fullName evidence="2">Acetyltransferase</fullName>
        <ecNumber evidence="2">2.3.1.-</ecNumber>
    </submittedName>
</protein>
<dbReference type="InterPro" id="IPR016181">
    <property type="entry name" value="Acyl_CoA_acyltransferase"/>
</dbReference>
<dbReference type="Gene3D" id="3.40.630.30">
    <property type="match status" value="1"/>
</dbReference>
<keyword evidence="2" id="KW-0808">Transferase</keyword>
<evidence type="ECO:0000313" key="3">
    <source>
        <dbReference type="Proteomes" id="UP000049685"/>
    </source>
</evidence>
<dbReference type="RefSeq" id="WP_021127978.1">
    <property type="nucleotide sequence ID" value="NZ_CDNK01000014.1"/>
</dbReference>
<evidence type="ECO:0000259" key="1">
    <source>
        <dbReference type="PROSITE" id="PS51186"/>
    </source>
</evidence>
<dbReference type="PANTHER" id="PTHR43792">
    <property type="entry name" value="GNAT FAMILY, PUTATIVE (AFU_ORTHOLOGUE AFUA_3G00765)-RELATED-RELATED"/>
    <property type="match status" value="1"/>
</dbReference>
<dbReference type="EMBL" id="CDNY01000029">
    <property type="protein sequence ID" value="CEN31799.1"/>
    <property type="molecule type" value="Genomic_DNA"/>
</dbReference>
<gene>
    <name evidence="2" type="primary">rimL_2</name>
    <name evidence="2" type="ORF">UMC4404_29851</name>
</gene>
<dbReference type="KEGG" id="psor:RSJ16_12185"/>
<dbReference type="SUPFAM" id="SSF55729">
    <property type="entry name" value="Acyl-CoA N-acyltransferases (Nat)"/>
    <property type="match status" value="1"/>
</dbReference>
<dbReference type="AlphaFoldDB" id="A0A9P1P8A3"/>
<feature type="domain" description="N-acetyltransferase" evidence="1">
    <location>
        <begin position="16"/>
        <end position="177"/>
    </location>
</feature>
<dbReference type="PROSITE" id="PS51186">
    <property type="entry name" value="GNAT"/>
    <property type="match status" value="1"/>
</dbReference>
<dbReference type="GO" id="GO:0008999">
    <property type="term" value="F:protein-N-terminal-alanine acetyltransferase activity"/>
    <property type="evidence" value="ECO:0007669"/>
    <property type="project" value="TreeGrafter"/>
</dbReference>
<name>A0A9P1P8A3_PARSO</name>
<dbReference type="Proteomes" id="UP000049685">
    <property type="component" value="Unassembled WGS sequence"/>
</dbReference>
<comment type="caution">
    <text evidence="2">The sequence shown here is derived from an EMBL/GenBank/DDBJ whole genome shotgun (WGS) entry which is preliminary data.</text>
</comment>
<dbReference type="InterPro" id="IPR000182">
    <property type="entry name" value="GNAT_dom"/>
</dbReference>
<keyword evidence="2" id="KW-0012">Acyltransferase</keyword>
<dbReference type="EC" id="2.3.1.-" evidence="2"/>
<dbReference type="InterPro" id="IPR051531">
    <property type="entry name" value="N-acetyltransferase"/>
</dbReference>
<dbReference type="GO" id="GO:0005737">
    <property type="term" value="C:cytoplasm"/>
    <property type="evidence" value="ECO:0007669"/>
    <property type="project" value="TreeGrafter"/>
</dbReference>
<sequence length="196" mass="23147">MENIFENLPDLYTNRIRLRKINQNDLEQLFSFLSNDNVTRYMIIDKIQDIKVVEKMINFMIDGYKNNRPTPWAISLKENDEMIGICGFSKCDSQNRKAEVGYILSDKHWRKGIATEALKVVVDFAFNYMNLNKIEARCISKNVASENVMLKANMKLDAILREEKLHKQSYVDLKLYSILKEEYVASDLYKYKIYFK</sequence>
<proteinExistence type="predicted"/>
<dbReference type="PANTHER" id="PTHR43792:SF9">
    <property type="entry name" value="RIBOSOMAL-PROTEIN-ALANINE ACETYLTRANSFERASE"/>
    <property type="match status" value="1"/>
</dbReference>
<evidence type="ECO:0000313" key="2">
    <source>
        <dbReference type="EMBL" id="CEN31799.1"/>
    </source>
</evidence>